<dbReference type="SMART" id="SM00642">
    <property type="entry name" value="Aamy"/>
    <property type="match status" value="1"/>
</dbReference>
<dbReference type="InterPro" id="IPR017853">
    <property type="entry name" value="GH"/>
</dbReference>
<sequence>MLVVHDSGSELNGNQLGVVNWGQDSQRKAAALTQKASTRSGVARACDDLAVGCGAESLGPELLADTAFGNTATWGTYLKDTGLASFSFTGHGVVVDPLAASWCSGFRRASRPCGTLRWDEDDTPWHVQITQPITLDQGIEHSRVQPSASHFMQFAQGGEDPAYYALCVRAASDKAGVLHFAVDAGAALNFAIAGGGSAGRLQLREGQEATGACFSFRGWDDDDVAWWGMYQSSENISKRRVQTGRVVLDLGAFVERSEVCQISLRRCSSKPAARGLKLEEGAGCTLLEVQRGVFYDVNRLPVGAEGKSATVLSLQWGGVAASDDPPNQELFSELCDYDEEAAGYQGTQRRRIAEVDQSPVYIQLWEWNFEDIAKECVRYLGPNGISGVQISPVTEHILGTQWYTKYQPIGTDGSKMHLRVELGADKKVLVDGLRLRGVDMVFLTEYHWLRQRVPLAGRHVTGGEFIWGAFLLRLLRETVARNSWTLVKEEHRTWKTHTVDPEARRHVARRLMADLVKTWKEKNPSCAYVLWNDTEVAQLVKEKSRDVLWLVLTNMWPMWAGLSAREQGNIFRYLVLYEHGGYFADLNVSCDTPIEDSKMETNWMCSDFGVPKETKMIIGYEWPYRWSEKERLKVNFIRNEQFAKYFMASAPHNPILKRAMEMVRERFTWKIENDMDMAGSALLSDSVHEFFDEHEEGALERENMIRQSGGGTQPGRGPVAFHKKECDQAIRMVMVDVILNHIAAPCPSALEAGYAAVMPCTGWAGSSYGNRRINTQDGWKGPEFFHNILGNLMGNCPVEEPSFTCPQSDPPGDCTQCDFKGLPDWNTGLQGTRETLAKHLMELHDVGVTMIRIDAASYMSWEDTAAIINQLPWDVVHQEWWGGIPAPERSEAVGHYRDQKYGLKITNALAVGDVNYLSEMLNISTGLEGIPSERAVYPLTFHDARTWEADRFIPTFMNGLEFHQQQKFLLAWPKGMAVRLWGGYTFTNMDAGPPGECGNGRCQPFPVYLFEDEEPRCMPTPQNSPLSEEEKEYEGWICEHRWEGIAGLINFRQACRGLPITSIWSSSDGSASLGQYAWRATQGQQQCFAALVRGFNTRWPGPWGHLGDWRLAGMATGLPPGRYCDLASLSTQKCWDRRRCPREVSIDADGVVLTGVVREGDLLAIHTSARLSDSTEPFVCGQTEELSTASSATVPLLVGALAMGFL</sequence>
<gene>
    <name evidence="3" type="ORF">SCF082_LOCUS14</name>
</gene>
<dbReference type="Gene3D" id="3.90.550.20">
    <property type="match status" value="1"/>
</dbReference>
<dbReference type="Pfam" id="PF04488">
    <property type="entry name" value="Gly_transf_sug"/>
    <property type="match status" value="1"/>
</dbReference>
<evidence type="ECO:0000313" key="3">
    <source>
        <dbReference type="EMBL" id="CAK8985136.1"/>
    </source>
</evidence>
<reference evidence="3 4" key="1">
    <citation type="submission" date="2024-02" db="EMBL/GenBank/DDBJ databases">
        <authorList>
            <person name="Chen Y."/>
            <person name="Shah S."/>
            <person name="Dougan E. K."/>
            <person name="Thang M."/>
            <person name="Chan C."/>
        </authorList>
    </citation>
    <scope>NUCLEOTIDE SEQUENCE [LARGE SCALE GENOMIC DNA]</scope>
</reference>
<dbReference type="Proteomes" id="UP001642464">
    <property type="component" value="Unassembled WGS sequence"/>
</dbReference>
<feature type="domain" description="Glycosyl hydrolase family 13 catalytic" evidence="2">
    <location>
        <begin position="359"/>
        <end position="1052"/>
    </location>
</feature>
<dbReference type="Gene3D" id="3.20.20.80">
    <property type="entry name" value="Glycosidases"/>
    <property type="match status" value="2"/>
</dbReference>
<dbReference type="InterPro" id="IPR013780">
    <property type="entry name" value="Glyco_hydro_b"/>
</dbReference>
<evidence type="ECO:0000259" key="2">
    <source>
        <dbReference type="SMART" id="SM00642"/>
    </source>
</evidence>
<dbReference type="SUPFAM" id="SSF53448">
    <property type="entry name" value="Nucleotide-diphospho-sugar transferases"/>
    <property type="match status" value="1"/>
</dbReference>
<accession>A0ABP0H4J4</accession>
<dbReference type="InterPro" id="IPR007577">
    <property type="entry name" value="GlycoTrfase_DXD_sugar-bd_CS"/>
</dbReference>
<dbReference type="SUPFAM" id="SSF51445">
    <property type="entry name" value="(Trans)glycosidases"/>
    <property type="match status" value="2"/>
</dbReference>
<proteinExistence type="inferred from homology"/>
<comment type="similarity">
    <text evidence="1">Belongs to the glycosyl hydrolase 13 family.</text>
</comment>
<name>A0ABP0H4J4_9DINO</name>
<comment type="caution">
    <text evidence="3">The sequence shown here is derived from an EMBL/GenBank/DDBJ whole genome shotgun (WGS) entry which is preliminary data.</text>
</comment>
<dbReference type="PANTHER" id="PTHR43447">
    <property type="entry name" value="ALPHA-AMYLASE"/>
    <property type="match status" value="1"/>
</dbReference>
<dbReference type="Gene3D" id="2.60.40.1180">
    <property type="entry name" value="Golgi alpha-mannosidase II"/>
    <property type="match status" value="1"/>
</dbReference>
<evidence type="ECO:0000256" key="1">
    <source>
        <dbReference type="ARBA" id="ARBA00008061"/>
    </source>
</evidence>
<dbReference type="InterPro" id="IPR006047">
    <property type="entry name" value="GH13_cat_dom"/>
</dbReference>
<protein>
    <submittedName>
        <fullName evidence="3">4-alpha-D-glucan glucanohydrolase</fullName>
    </submittedName>
</protein>
<organism evidence="3 4">
    <name type="scientific">Durusdinium trenchii</name>
    <dbReference type="NCBI Taxonomy" id="1381693"/>
    <lineage>
        <taxon>Eukaryota</taxon>
        <taxon>Sar</taxon>
        <taxon>Alveolata</taxon>
        <taxon>Dinophyceae</taxon>
        <taxon>Suessiales</taxon>
        <taxon>Symbiodiniaceae</taxon>
        <taxon>Durusdinium</taxon>
    </lineage>
</organism>
<dbReference type="EMBL" id="CAXAMM010000001">
    <property type="protein sequence ID" value="CAK8985136.1"/>
    <property type="molecule type" value="Genomic_DNA"/>
</dbReference>
<evidence type="ECO:0000313" key="4">
    <source>
        <dbReference type="Proteomes" id="UP001642464"/>
    </source>
</evidence>
<dbReference type="InterPro" id="IPR029044">
    <property type="entry name" value="Nucleotide-diphossugar_trans"/>
</dbReference>
<keyword evidence="4" id="KW-1185">Reference proteome</keyword>